<evidence type="ECO:0000256" key="1">
    <source>
        <dbReference type="ARBA" id="ARBA00022614"/>
    </source>
</evidence>
<comment type="caution">
    <text evidence="5">The sequence shown here is derived from an EMBL/GenBank/DDBJ whole genome shotgun (WGS) entry which is preliminary data.</text>
</comment>
<evidence type="ECO:0000259" key="4">
    <source>
        <dbReference type="Pfam" id="PF23598"/>
    </source>
</evidence>
<feature type="non-terminal residue" evidence="5">
    <location>
        <position position="684"/>
    </location>
</feature>
<dbReference type="SMART" id="SM00364">
    <property type="entry name" value="LRR_BAC"/>
    <property type="match status" value="8"/>
</dbReference>
<dbReference type="PANTHER" id="PTHR48051">
    <property type="match status" value="1"/>
</dbReference>
<gene>
    <name evidence="5" type="ORF">RFULGI_LOCUS11526</name>
</gene>
<dbReference type="Proteomes" id="UP000789396">
    <property type="component" value="Unassembled WGS sequence"/>
</dbReference>
<feature type="region of interest" description="Disordered" evidence="3">
    <location>
        <begin position="1"/>
        <end position="94"/>
    </location>
</feature>
<dbReference type="Pfam" id="PF13855">
    <property type="entry name" value="LRR_8"/>
    <property type="match status" value="1"/>
</dbReference>
<dbReference type="GO" id="GO:0005737">
    <property type="term" value="C:cytoplasm"/>
    <property type="evidence" value="ECO:0007669"/>
    <property type="project" value="TreeGrafter"/>
</dbReference>
<organism evidence="5 6">
    <name type="scientific">Racocetra fulgida</name>
    <dbReference type="NCBI Taxonomy" id="60492"/>
    <lineage>
        <taxon>Eukaryota</taxon>
        <taxon>Fungi</taxon>
        <taxon>Fungi incertae sedis</taxon>
        <taxon>Mucoromycota</taxon>
        <taxon>Glomeromycotina</taxon>
        <taxon>Glomeromycetes</taxon>
        <taxon>Diversisporales</taxon>
        <taxon>Gigasporaceae</taxon>
        <taxon>Racocetra</taxon>
    </lineage>
</organism>
<dbReference type="InterPro" id="IPR001611">
    <property type="entry name" value="Leu-rich_rpt"/>
</dbReference>
<evidence type="ECO:0000256" key="3">
    <source>
        <dbReference type="SAM" id="MobiDB-lite"/>
    </source>
</evidence>
<dbReference type="SMART" id="SM00365">
    <property type="entry name" value="LRR_SD22"/>
    <property type="match status" value="4"/>
</dbReference>
<dbReference type="SUPFAM" id="SSF52058">
    <property type="entry name" value="L domain-like"/>
    <property type="match status" value="2"/>
</dbReference>
<dbReference type="InterPro" id="IPR050216">
    <property type="entry name" value="LRR_domain-containing"/>
</dbReference>
<dbReference type="PROSITE" id="PS51450">
    <property type="entry name" value="LRR"/>
    <property type="match status" value="5"/>
</dbReference>
<dbReference type="FunFam" id="3.80.10.10:FF:000041">
    <property type="entry name" value="LRR receptor-like serine/threonine-protein kinase ERECTA"/>
    <property type="match status" value="1"/>
</dbReference>
<keyword evidence="1" id="KW-0433">Leucine-rich repeat</keyword>
<evidence type="ECO:0000256" key="2">
    <source>
        <dbReference type="ARBA" id="ARBA00022737"/>
    </source>
</evidence>
<dbReference type="SMART" id="SM00369">
    <property type="entry name" value="LRR_TYP"/>
    <property type="match status" value="11"/>
</dbReference>
<name>A0A9N9NBG7_9GLOM</name>
<accession>A0A9N9NBG7</accession>
<sequence>MRKTSTGSTPVRGAKTTRPTSSATSQNTSTSSTTSSSLQSNRSSSKSPSSVKRSGASVSQNTLSPKNTSPQRSRSPSPSSVTTSKPIRATASSSIKDAIAQARLKKANNKASAKEEEQEIGTKSLNVMVKQAKSSGRLNISHRSLKAIPEEVWRMYEIDPKSITIDFSGGGSDVWYETVDLVRLVAADNQIEVIDKRIAEFNALVFIDLHNNNLSSLPKEFGELQNLTTLNLSSNHFSELPACLTTLSSLVELQLSSNKLTGVLDSSFGNLTKLELLDISSNEITGLPKEIENLKNLRKLSLAKNKLKEIPGMAISGMRNLEELEISENKLQIVFTGLDGQTVELLSLKRLDIRQNRLIALDESHNATIFHPAIKLPKLKEFLASLNLFETFGPLLHTTPDLEILDIGDNKFHELPEGLITLKSLKRLDLRNNDLKVLPAELGMLTALDFLGWEGNPIRNAPKGTKSTAAVLKSLRDRLTTVDKTSTMGTVSQQNISSKTLDLSKKSLTTVSEEDLQEIAFEPSTVLLGFNLLQTIPISFKLFRTSITCFQLDHNKFTAFPTFEDKSIVFPNVNRLDLSANQLTSLPDDSQQTPFPNLQVLNVNNCRIENLPAKFPFPKLTTFLATSNLLTSITPSTFENMEVVDISNNNINFLPPLLGDITTIKTLLVEGNSFRVPRYTIVQQ</sequence>
<feature type="compositionally biased region" description="Low complexity" evidence="3">
    <location>
        <begin position="19"/>
        <end position="59"/>
    </location>
</feature>
<keyword evidence="2" id="KW-0677">Repeat</keyword>
<dbReference type="OrthoDB" id="660555at2759"/>
<evidence type="ECO:0000313" key="6">
    <source>
        <dbReference type="Proteomes" id="UP000789396"/>
    </source>
</evidence>
<evidence type="ECO:0000313" key="5">
    <source>
        <dbReference type="EMBL" id="CAG8722046.1"/>
    </source>
</evidence>
<keyword evidence="6" id="KW-1185">Reference proteome</keyword>
<dbReference type="InterPro" id="IPR055414">
    <property type="entry name" value="LRR_R13L4/SHOC2-like"/>
</dbReference>
<dbReference type="Gene3D" id="3.80.10.10">
    <property type="entry name" value="Ribonuclease Inhibitor"/>
    <property type="match status" value="4"/>
</dbReference>
<feature type="domain" description="Disease resistance R13L4/SHOC-2-like LRR" evidence="4">
    <location>
        <begin position="198"/>
        <end position="356"/>
    </location>
</feature>
<dbReference type="AlphaFoldDB" id="A0A9N9NBG7"/>
<dbReference type="InterPro" id="IPR003591">
    <property type="entry name" value="Leu-rich_rpt_typical-subtyp"/>
</dbReference>
<dbReference type="EMBL" id="CAJVPZ010025321">
    <property type="protein sequence ID" value="CAG8722046.1"/>
    <property type="molecule type" value="Genomic_DNA"/>
</dbReference>
<dbReference type="PANTHER" id="PTHR48051:SF1">
    <property type="entry name" value="RAS SUPPRESSOR PROTEIN 1"/>
    <property type="match status" value="1"/>
</dbReference>
<protein>
    <submittedName>
        <fullName evidence="5">6571_t:CDS:1</fullName>
    </submittedName>
</protein>
<proteinExistence type="predicted"/>
<reference evidence="5" key="1">
    <citation type="submission" date="2021-06" db="EMBL/GenBank/DDBJ databases">
        <authorList>
            <person name="Kallberg Y."/>
            <person name="Tangrot J."/>
            <person name="Rosling A."/>
        </authorList>
    </citation>
    <scope>NUCLEOTIDE SEQUENCE</scope>
    <source>
        <strain evidence="5">IN212</strain>
    </source>
</reference>
<feature type="compositionally biased region" description="Low complexity" evidence="3">
    <location>
        <begin position="68"/>
        <end position="84"/>
    </location>
</feature>
<dbReference type="Pfam" id="PF23598">
    <property type="entry name" value="LRR_14"/>
    <property type="match status" value="1"/>
</dbReference>
<dbReference type="InterPro" id="IPR032675">
    <property type="entry name" value="LRR_dom_sf"/>
</dbReference>